<keyword evidence="3" id="KW-1185">Reference proteome</keyword>
<organism evidence="2 3">
    <name type="scientific">Streptomyces polyrhachis</name>
    <dbReference type="NCBI Taxonomy" id="1282885"/>
    <lineage>
        <taxon>Bacteria</taxon>
        <taxon>Bacillati</taxon>
        <taxon>Actinomycetota</taxon>
        <taxon>Actinomycetes</taxon>
        <taxon>Kitasatosporales</taxon>
        <taxon>Streptomycetaceae</taxon>
        <taxon>Streptomyces</taxon>
    </lineage>
</organism>
<dbReference type="SMART" id="SM00421">
    <property type="entry name" value="HTH_LUXR"/>
    <property type="match status" value="1"/>
</dbReference>
<dbReference type="InterPro" id="IPR027417">
    <property type="entry name" value="P-loop_NTPase"/>
</dbReference>
<comment type="caution">
    <text evidence="2">The sequence shown here is derived from an EMBL/GenBank/DDBJ whole genome shotgun (WGS) entry which is preliminary data.</text>
</comment>
<dbReference type="InterPro" id="IPR058852">
    <property type="entry name" value="HTH_77"/>
</dbReference>
<dbReference type="InterPro" id="IPR016032">
    <property type="entry name" value="Sig_transdc_resp-reg_C-effctor"/>
</dbReference>
<dbReference type="GO" id="GO:0005524">
    <property type="term" value="F:ATP binding"/>
    <property type="evidence" value="ECO:0007669"/>
    <property type="project" value="UniProtKB-KW"/>
</dbReference>
<protein>
    <submittedName>
        <fullName evidence="2">ATP-binding protein</fullName>
    </submittedName>
</protein>
<dbReference type="RefSeq" id="WP_386414770.1">
    <property type="nucleotide sequence ID" value="NZ_JBHSZO010000019.1"/>
</dbReference>
<proteinExistence type="predicted"/>
<dbReference type="InterPro" id="IPR036388">
    <property type="entry name" value="WH-like_DNA-bd_sf"/>
</dbReference>
<dbReference type="InterPro" id="IPR049945">
    <property type="entry name" value="AAA_22"/>
</dbReference>
<keyword evidence="2" id="KW-0067">ATP-binding</keyword>
<dbReference type="Gene3D" id="1.10.10.10">
    <property type="entry name" value="Winged helix-like DNA-binding domain superfamily/Winged helix DNA-binding domain"/>
    <property type="match status" value="1"/>
</dbReference>
<evidence type="ECO:0000313" key="3">
    <source>
        <dbReference type="Proteomes" id="UP001596413"/>
    </source>
</evidence>
<dbReference type="SUPFAM" id="SSF46894">
    <property type="entry name" value="C-terminal effector domain of the bipartite response regulators"/>
    <property type="match status" value="1"/>
</dbReference>
<reference evidence="3" key="1">
    <citation type="journal article" date="2019" name="Int. J. Syst. Evol. Microbiol.">
        <title>The Global Catalogue of Microorganisms (GCM) 10K type strain sequencing project: providing services to taxonomists for standard genome sequencing and annotation.</title>
        <authorList>
            <consortium name="The Broad Institute Genomics Platform"/>
            <consortium name="The Broad Institute Genome Sequencing Center for Infectious Disease"/>
            <person name="Wu L."/>
            <person name="Ma J."/>
        </authorList>
    </citation>
    <scope>NUCLEOTIDE SEQUENCE [LARGE SCALE GENOMIC DNA]</scope>
    <source>
        <strain evidence="3">CGMCC 1.13681</strain>
    </source>
</reference>
<evidence type="ECO:0000313" key="2">
    <source>
        <dbReference type="EMBL" id="MFC7219202.1"/>
    </source>
</evidence>
<dbReference type="PANTHER" id="PTHR47691">
    <property type="entry name" value="REGULATOR-RELATED"/>
    <property type="match status" value="1"/>
</dbReference>
<accession>A0ABW2GF18</accession>
<dbReference type="Pfam" id="PF13401">
    <property type="entry name" value="AAA_22"/>
    <property type="match status" value="1"/>
</dbReference>
<dbReference type="Pfam" id="PF00196">
    <property type="entry name" value="GerE"/>
    <property type="match status" value="1"/>
</dbReference>
<name>A0ABW2GF18_9ACTN</name>
<dbReference type="Pfam" id="PF25872">
    <property type="entry name" value="HTH_77"/>
    <property type="match status" value="1"/>
</dbReference>
<dbReference type="InterPro" id="IPR000792">
    <property type="entry name" value="Tscrpt_reg_LuxR_C"/>
</dbReference>
<gene>
    <name evidence="2" type="ORF">ACFQLX_13645</name>
</gene>
<sequence>MTQWTWATPRARNEPTLFIGRAKELDAVRGAVTTARVVTLTGPGGVGKSRVALRAAHELSVDFADGVSIVELSGLRDAELLPHTVAAAVGLPEIAAQDSMGQLIDYFADKQALLVLDTCEHLVDAMAMFVDILLHNSSGLVLLLTSRQPVALAGEFVLAIPPMAEPAADATEDSNDALALFASRARAALPSFELNEGTRAEVIALCRRLDGIPLAIELAAVRVRTMPLEQILARLDDRFRLLSGVRSAQARHQTLRTTIEWSHELCSPQEQELWACLSVFAGGFTLEAVEAVSEGCGVASWDVLDLLGALVDKSVVHRVDGPVEHRYRMLDTVREYGAERLKALGRTEEYGHRHRDFFLATATRAGEEWLSDKQTEWVRRLTADLDNCRVAIEFSVAHPGDGAALRLVNGLWGLWLGASRLTEARRWTDKALLAEPEAGVDHGVALYFASYYALLQSDRAASETVRRCRATAELLDDDFLRGRTSAVEAFEVLMWGRDTDRAQAMFERSRAELADSGDLFPLIAGYINTAVFLAGHGEPELALQETKTALEKLAHIPRERWARNYMLITQMLALWAVGKLEDSRELGQSVLPSIAEQGETMSLAATVEFLSWVAGAEHEHELAATLLGGATTLWRQVGATLWGVRALNTLHTDIENTLMLSLGAERFSQAYTHGTMLPVPELVDLALGRAPETARVPPQDRRDGSALGPLTPREREVAALIAEGLSNRQIAERLVISKRTADAHVDHILTKLGFNSRAQVAAMVDARKPNGG</sequence>
<dbReference type="CDD" id="cd06170">
    <property type="entry name" value="LuxR_C_like"/>
    <property type="match status" value="1"/>
</dbReference>
<evidence type="ECO:0000259" key="1">
    <source>
        <dbReference type="PROSITE" id="PS50043"/>
    </source>
</evidence>
<keyword evidence="2" id="KW-0547">Nucleotide-binding</keyword>
<feature type="domain" description="HTH luxR-type" evidence="1">
    <location>
        <begin position="703"/>
        <end position="768"/>
    </location>
</feature>
<dbReference type="PANTHER" id="PTHR47691:SF3">
    <property type="entry name" value="HTH-TYPE TRANSCRIPTIONAL REGULATOR RV0890C-RELATED"/>
    <property type="match status" value="1"/>
</dbReference>
<dbReference type="Gene3D" id="3.40.50.300">
    <property type="entry name" value="P-loop containing nucleotide triphosphate hydrolases"/>
    <property type="match status" value="1"/>
</dbReference>
<dbReference type="PRINTS" id="PR00038">
    <property type="entry name" value="HTHLUXR"/>
</dbReference>
<dbReference type="Proteomes" id="UP001596413">
    <property type="component" value="Unassembled WGS sequence"/>
</dbReference>
<dbReference type="SUPFAM" id="SSF52540">
    <property type="entry name" value="P-loop containing nucleoside triphosphate hydrolases"/>
    <property type="match status" value="1"/>
</dbReference>
<dbReference type="PROSITE" id="PS50043">
    <property type="entry name" value="HTH_LUXR_2"/>
    <property type="match status" value="1"/>
</dbReference>
<dbReference type="EMBL" id="JBHSZO010000019">
    <property type="protein sequence ID" value="MFC7219202.1"/>
    <property type="molecule type" value="Genomic_DNA"/>
</dbReference>